<evidence type="ECO:0000313" key="4">
    <source>
        <dbReference type="EMBL" id="KAL0485281.1"/>
    </source>
</evidence>
<keyword evidence="3" id="KW-0732">Signal</keyword>
<evidence type="ECO:0000256" key="2">
    <source>
        <dbReference type="SAM" id="MobiDB-lite"/>
    </source>
</evidence>
<dbReference type="PANTHER" id="PTHR30344">
    <property type="entry name" value="6-PHOSPHOGLUCONOLACTONASE-RELATED"/>
    <property type="match status" value="1"/>
</dbReference>
<dbReference type="InterPro" id="IPR050282">
    <property type="entry name" value="Cycloisomerase_2"/>
</dbReference>
<reference evidence="4 5" key="1">
    <citation type="submission" date="2024-03" db="EMBL/GenBank/DDBJ databases">
        <title>The Acrasis kona genome and developmental transcriptomes reveal deep origins of eukaryotic multicellular pathways.</title>
        <authorList>
            <person name="Sheikh S."/>
            <person name="Fu C.-J."/>
            <person name="Brown M.W."/>
            <person name="Baldauf S.L."/>
        </authorList>
    </citation>
    <scope>NUCLEOTIDE SEQUENCE [LARGE SCALE GENOMIC DNA]</scope>
    <source>
        <strain evidence="4 5">ATCC MYA-3509</strain>
    </source>
</reference>
<accession>A0AAW2Z811</accession>
<dbReference type="EMBL" id="JAOPGA020001124">
    <property type="protein sequence ID" value="KAL0485281.1"/>
    <property type="molecule type" value="Genomic_DNA"/>
</dbReference>
<evidence type="ECO:0000256" key="3">
    <source>
        <dbReference type="SAM" id="SignalP"/>
    </source>
</evidence>
<name>A0AAW2Z811_9EUKA</name>
<proteinExistence type="inferred from homology"/>
<organism evidence="4 5">
    <name type="scientific">Acrasis kona</name>
    <dbReference type="NCBI Taxonomy" id="1008807"/>
    <lineage>
        <taxon>Eukaryota</taxon>
        <taxon>Discoba</taxon>
        <taxon>Heterolobosea</taxon>
        <taxon>Tetramitia</taxon>
        <taxon>Eutetramitia</taxon>
        <taxon>Acrasidae</taxon>
        <taxon>Acrasis</taxon>
    </lineage>
</organism>
<evidence type="ECO:0000256" key="1">
    <source>
        <dbReference type="ARBA" id="ARBA00005564"/>
    </source>
</evidence>
<dbReference type="AlphaFoldDB" id="A0AAW2Z811"/>
<gene>
    <name evidence="4" type="ORF">AKO1_011714</name>
</gene>
<dbReference type="GO" id="GO:0017057">
    <property type="term" value="F:6-phosphogluconolactonase activity"/>
    <property type="evidence" value="ECO:0007669"/>
    <property type="project" value="TreeGrafter"/>
</dbReference>
<dbReference type="InterPro" id="IPR011048">
    <property type="entry name" value="Haem_d1_sf"/>
</dbReference>
<dbReference type="Pfam" id="PF10282">
    <property type="entry name" value="Lactonase"/>
    <property type="match status" value="1"/>
</dbReference>
<comment type="similarity">
    <text evidence="1">Belongs to the cycloisomerase 2 family.</text>
</comment>
<dbReference type="Gene3D" id="2.130.10.10">
    <property type="entry name" value="YVTN repeat-like/Quinoprotein amine dehydrogenase"/>
    <property type="match status" value="1"/>
</dbReference>
<keyword evidence="5" id="KW-1185">Reference proteome</keyword>
<feature type="signal peptide" evidence="3">
    <location>
        <begin position="1"/>
        <end position="16"/>
    </location>
</feature>
<dbReference type="InterPro" id="IPR015943">
    <property type="entry name" value="WD40/YVTN_repeat-like_dom_sf"/>
</dbReference>
<comment type="caution">
    <text evidence="4">The sequence shown here is derived from an EMBL/GenBank/DDBJ whole genome shotgun (WGS) entry which is preliminary data.</text>
</comment>
<dbReference type="InterPro" id="IPR019405">
    <property type="entry name" value="Lactonase_7-beta_prop"/>
</dbReference>
<evidence type="ECO:0000313" key="5">
    <source>
        <dbReference type="Proteomes" id="UP001431209"/>
    </source>
</evidence>
<sequence>MMKIIALATLCAYVAAATVYVGTWAESIYVLDFDESSGSINLRSQLNVGHWPSYVVLDPNGKTLYTVNEDETFRGQPKTGGLLSYSISEDGKSLTPINAFVSNGTAPCFLDVSRDSNHLLVANYGGSTFVTAKLRDGKIVNVTQVIKNTGRGPNPDRQEAPHPHQLTFDPTNRFAYGCDLGLDRVFFFTFDHSNNKLVPNVNQAYLSTAPGSGPRHIAFHPRLPIVYLTHELDSTVSTLKFDQKKGIFSSPVQTLSMLPSGVDPKSCSGAEVRVSPDGLFVYTSNRGVSNTITVYKVNQNDGSLSLVGFQEAAGEFPRFFLIDETGRWLIVSNQNSDNVIVFRRDSVTGMLSKVSSVEGIKKPTALALKL</sequence>
<protein>
    <submittedName>
        <fullName evidence="4">6-phosphogluconolactonase</fullName>
    </submittedName>
</protein>
<feature type="region of interest" description="Disordered" evidence="2">
    <location>
        <begin position="147"/>
        <end position="166"/>
    </location>
</feature>
<dbReference type="PANTHER" id="PTHR30344:SF1">
    <property type="entry name" value="6-PHOSPHOGLUCONOLACTONASE"/>
    <property type="match status" value="1"/>
</dbReference>
<dbReference type="SUPFAM" id="SSF51004">
    <property type="entry name" value="C-terminal (heme d1) domain of cytochrome cd1-nitrite reductase"/>
    <property type="match status" value="1"/>
</dbReference>
<dbReference type="Proteomes" id="UP001431209">
    <property type="component" value="Unassembled WGS sequence"/>
</dbReference>
<feature type="chain" id="PRO_5043665989" evidence="3">
    <location>
        <begin position="17"/>
        <end position="370"/>
    </location>
</feature>